<dbReference type="InterPro" id="IPR047817">
    <property type="entry name" value="ABC2_TM_bact-type"/>
</dbReference>
<evidence type="ECO:0000313" key="11">
    <source>
        <dbReference type="Proteomes" id="UP000731465"/>
    </source>
</evidence>
<keyword evidence="4" id="KW-1003">Cell membrane</keyword>
<organism evidence="10 11">
    <name type="scientific">Succinivibrio faecicola</name>
    <dbReference type="NCBI Taxonomy" id="2820300"/>
    <lineage>
        <taxon>Bacteria</taxon>
        <taxon>Pseudomonadati</taxon>
        <taxon>Pseudomonadota</taxon>
        <taxon>Gammaproteobacteria</taxon>
        <taxon>Aeromonadales</taxon>
        <taxon>Succinivibrionaceae</taxon>
        <taxon>Succinivibrio</taxon>
    </lineage>
</organism>
<name>A0ABS7DFI4_9GAMM</name>
<evidence type="ECO:0000259" key="9">
    <source>
        <dbReference type="PROSITE" id="PS51012"/>
    </source>
</evidence>
<comment type="subcellular location">
    <subcellularLocation>
        <location evidence="1">Cell membrane</location>
        <topology evidence="1">Multi-pass membrane protein</topology>
    </subcellularLocation>
</comment>
<dbReference type="InterPro" id="IPR013525">
    <property type="entry name" value="ABC2_TM"/>
</dbReference>
<feature type="transmembrane region" description="Helical" evidence="8">
    <location>
        <begin position="283"/>
        <end position="316"/>
    </location>
</feature>
<keyword evidence="7 8" id="KW-0472">Membrane</keyword>
<feature type="transmembrane region" description="Helical" evidence="8">
    <location>
        <begin position="23"/>
        <end position="42"/>
    </location>
</feature>
<evidence type="ECO:0000256" key="8">
    <source>
        <dbReference type="SAM" id="Phobius"/>
    </source>
</evidence>
<feature type="domain" description="ABC transmembrane type-2" evidence="9">
    <location>
        <begin position="137"/>
        <end position="363"/>
    </location>
</feature>
<dbReference type="Pfam" id="PF12698">
    <property type="entry name" value="ABC2_membrane_3"/>
    <property type="match status" value="1"/>
</dbReference>
<evidence type="ECO:0000256" key="1">
    <source>
        <dbReference type="ARBA" id="ARBA00004651"/>
    </source>
</evidence>
<evidence type="ECO:0000256" key="4">
    <source>
        <dbReference type="ARBA" id="ARBA00022475"/>
    </source>
</evidence>
<sequence length="365" mass="41219">MNKLKYLPILIYKEYLQILKDKSVFILSFALPLLLVLIYGSAIRMEIKPVSVCIVTQEQNSLTDRIVKEFLLSDYFVTQNTPDFIKANEMFKDEHFKVLIHIRGGKKKDISPGIEIEVYLNGVESQLASISLNYINQTIKSAFTKAGLSTSGYSVNIRNMFNEANESVWFLMSGHYVSILTLLCMFLGSFVISREWDRKTIETLCATNASATEIVLSKIIVYYVLTVFSIFILLVTGQWLYKTPISGSIILSFVSLFVYAFEMLCFGIFLSAKIKSQFNCAQIAVVIGFLPAVMLSGLIFDLRAVTPIISFIGHILPPTYQVKAMRILFLSGGQSLYIMFNILLQFTIAVILIALTVRQVKKDCK</sequence>
<evidence type="ECO:0000256" key="5">
    <source>
        <dbReference type="ARBA" id="ARBA00022692"/>
    </source>
</evidence>
<dbReference type="PROSITE" id="PS51012">
    <property type="entry name" value="ABC_TM2"/>
    <property type="match status" value="1"/>
</dbReference>
<accession>A0ABS7DFI4</accession>
<comment type="caution">
    <text evidence="10">The sequence shown here is derived from an EMBL/GenBank/DDBJ whole genome shotgun (WGS) entry which is preliminary data.</text>
</comment>
<keyword evidence="11" id="KW-1185">Reference proteome</keyword>
<feature type="transmembrane region" description="Helical" evidence="8">
    <location>
        <begin position="168"/>
        <end position="192"/>
    </location>
</feature>
<comment type="similarity">
    <text evidence="2">Belongs to the ABC-2 integral membrane protein family.</text>
</comment>
<evidence type="ECO:0000256" key="6">
    <source>
        <dbReference type="ARBA" id="ARBA00022989"/>
    </source>
</evidence>
<dbReference type="PANTHER" id="PTHR30294:SF29">
    <property type="entry name" value="MULTIDRUG ABC TRANSPORTER PERMEASE YBHS-RELATED"/>
    <property type="match status" value="1"/>
</dbReference>
<evidence type="ECO:0000256" key="7">
    <source>
        <dbReference type="ARBA" id="ARBA00023136"/>
    </source>
</evidence>
<dbReference type="Proteomes" id="UP000731465">
    <property type="component" value="Unassembled WGS sequence"/>
</dbReference>
<gene>
    <name evidence="10" type="ORF">J5V48_03895</name>
</gene>
<evidence type="ECO:0000256" key="3">
    <source>
        <dbReference type="ARBA" id="ARBA00022448"/>
    </source>
</evidence>
<evidence type="ECO:0000313" key="10">
    <source>
        <dbReference type="EMBL" id="MBW7570033.1"/>
    </source>
</evidence>
<protein>
    <submittedName>
        <fullName evidence="10">ABC transporter permease</fullName>
    </submittedName>
</protein>
<reference evidence="10 11" key="1">
    <citation type="submission" date="2021-03" db="EMBL/GenBank/DDBJ databases">
        <title>Succinivibrio sp. nov. isolated from feces of cow.</title>
        <authorList>
            <person name="Choi J.-Y."/>
        </authorList>
    </citation>
    <scope>NUCLEOTIDE SEQUENCE [LARGE SCALE GENOMIC DNA]</scope>
    <source>
        <strain evidence="10 11">AGMB01872</strain>
    </source>
</reference>
<proteinExistence type="inferred from homology"/>
<dbReference type="PANTHER" id="PTHR30294">
    <property type="entry name" value="MEMBRANE COMPONENT OF ABC TRANSPORTER YHHJ-RELATED"/>
    <property type="match status" value="1"/>
</dbReference>
<keyword evidence="5 8" id="KW-0812">Transmembrane</keyword>
<evidence type="ECO:0000256" key="2">
    <source>
        <dbReference type="ARBA" id="ARBA00007783"/>
    </source>
</evidence>
<feature type="transmembrane region" description="Helical" evidence="8">
    <location>
        <begin position="336"/>
        <end position="357"/>
    </location>
</feature>
<dbReference type="EMBL" id="JAGFNY010000008">
    <property type="protein sequence ID" value="MBW7570033.1"/>
    <property type="molecule type" value="Genomic_DNA"/>
</dbReference>
<keyword evidence="6 8" id="KW-1133">Transmembrane helix</keyword>
<feature type="transmembrane region" description="Helical" evidence="8">
    <location>
        <begin position="247"/>
        <end position="271"/>
    </location>
</feature>
<keyword evidence="3" id="KW-0813">Transport</keyword>
<feature type="transmembrane region" description="Helical" evidence="8">
    <location>
        <begin position="220"/>
        <end position="241"/>
    </location>
</feature>
<dbReference type="RefSeq" id="WP_219937250.1">
    <property type="nucleotide sequence ID" value="NZ_JAGFNY010000008.1"/>
</dbReference>
<dbReference type="InterPro" id="IPR051449">
    <property type="entry name" value="ABC-2_transporter_component"/>
</dbReference>